<dbReference type="RefSeq" id="WP_102842344.1">
    <property type="nucleotide sequence ID" value="NZ_PDZR01000001.1"/>
</dbReference>
<evidence type="ECO:0000313" key="2">
    <source>
        <dbReference type="EMBL" id="PNG28043.1"/>
    </source>
</evidence>
<dbReference type="OrthoDB" id="5616300at2"/>
<proteinExistence type="predicted"/>
<organism evidence="2 3">
    <name type="scientific">Methylocella silvestris</name>
    <dbReference type="NCBI Taxonomy" id="199596"/>
    <lineage>
        <taxon>Bacteria</taxon>
        <taxon>Pseudomonadati</taxon>
        <taxon>Pseudomonadota</taxon>
        <taxon>Alphaproteobacteria</taxon>
        <taxon>Hyphomicrobiales</taxon>
        <taxon>Beijerinckiaceae</taxon>
        <taxon>Methylocella</taxon>
    </lineage>
</organism>
<feature type="signal peptide" evidence="1">
    <location>
        <begin position="1"/>
        <end position="28"/>
    </location>
</feature>
<name>A0A2J7TMP6_METSI</name>
<reference evidence="2 3" key="1">
    <citation type="submission" date="2017-10" db="EMBL/GenBank/DDBJ databases">
        <title>Genome announcement of Methylocella silvestris TVC from permafrost.</title>
        <authorList>
            <person name="Wang J."/>
            <person name="Geng K."/>
            <person name="Ul-Haque F."/>
            <person name="Crombie A.T."/>
            <person name="Street L.E."/>
            <person name="Wookey P.A."/>
            <person name="Murrell J.C."/>
            <person name="Pratscher J."/>
        </authorList>
    </citation>
    <scope>NUCLEOTIDE SEQUENCE [LARGE SCALE GENOMIC DNA]</scope>
    <source>
        <strain evidence="2 3">TVC</strain>
    </source>
</reference>
<keyword evidence="1" id="KW-0732">Signal</keyword>
<gene>
    <name evidence="2" type="ORF">CR492_02215</name>
</gene>
<dbReference type="AlphaFoldDB" id="A0A2J7TMP6"/>
<evidence type="ECO:0008006" key="4">
    <source>
        <dbReference type="Google" id="ProtNLM"/>
    </source>
</evidence>
<sequence>MTSSHDSGIRTSKVASGASLAIAAIALAMNGAALSPAAAKSAKIVHCMGINSCKGTSACKTAENACKGQNSCKGHGWLPTKTTAACTSKGGTVI</sequence>
<evidence type="ECO:0000313" key="3">
    <source>
        <dbReference type="Proteomes" id="UP000236286"/>
    </source>
</evidence>
<accession>A0A2J7TMP6</accession>
<dbReference type="Proteomes" id="UP000236286">
    <property type="component" value="Unassembled WGS sequence"/>
</dbReference>
<evidence type="ECO:0000256" key="1">
    <source>
        <dbReference type="SAM" id="SignalP"/>
    </source>
</evidence>
<comment type="caution">
    <text evidence="2">The sequence shown here is derived from an EMBL/GenBank/DDBJ whole genome shotgun (WGS) entry which is preliminary data.</text>
</comment>
<dbReference type="EMBL" id="PDZR01000001">
    <property type="protein sequence ID" value="PNG28043.1"/>
    <property type="molecule type" value="Genomic_DNA"/>
</dbReference>
<feature type="chain" id="PRO_5014357503" description="Integral membrane protein" evidence="1">
    <location>
        <begin position="29"/>
        <end position="94"/>
    </location>
</feature>
<protein>
    <recommendedName>
        <fullName evidence="4">Integral membrane protein</fullName>
    </recommendedName>
</protein>